<dbReference type="AlphaFoldDB" id="A5BHG7"/>
<sequence>MQDSKKGLLPFRHEIPFSLDKCPKTLKEKERIQSIPYASLVGRLMHAILCTRPDIFFAMGHRPVHLGSRCNIGYWSSVDSLLWDVESTLELDSEGDSIPIGPSSPRSELIYLVDMGYEGQIGYRLTFVHKGKQNKKENPKCDSLFGKDSLWKTKVGSGGQVTYREGTVKVVAPLYVPKNASLLNKVSCVVTVSCIWVVWWLWMSCEGGVSCMVVIWWPWVSYDGGMSCMVVVWWPWVSYEGGVGCMVVVWWPWGGCGLLHSGGVVAMRVVWELWDGHMVVVDRRHGDKFDEHEGWKNGYGGEPDGHEGWREDDSLVHGNEGSEVQKRLRLYGLGGGELSKWQWVW</sequence>
<evidence type="ECO:0000313" key="1">
    <source>
        <dbReference type="EMBL" id="CAN63494.1"/>
    </source>
</evidence>
<name>A5BHG7_VITVI</name>
<proteinExistence type="predicted"/>
<accession>A5BHG7</accession>
<dbReference type="EMBL" id="AM459731">
    <property type="protein sequence ID" value="CAN63494.1"/>
    <property type="molecule type" value="Genomic_DNA"/>
</dbReference>
<organism evidence="1">
    <name type="scientific">Vitis vinifera</name>
    <name type="common">Grape</name>
    <dbReference type="NCBI Taxonomy" id="29760"/>
    <lineage>
        <taxon>Eukaryota</taxon>
        <taxon>Viridiplantae</taxon>
        <taxon>Streptophyta</taxon>
        <taxon>Embryophyta</taxon>
        <taxon>Tracheophyta</taxon>
        <taxon>Spermatophyta</taxon>
        <taxon>Magnoliopsida</taxon>
        <taxon>eudicotyledons</taxon>
        <taxon>Gunneridae</taxon>
        <taxon>Pentapetalae</taxon>
        <taxon>rosids</taxon>
        <taxon>Vitales</taxon>
        <taxon>Vitaceae</taxon>
        <taxon>Viteae</taxon>
        <taxon>Vitis</taxon>
    </lineage>
</organism>
<protein>
    <submittedName>
        <fullName evidence="1">Uncharacterized protein</fullName>
    </submittedName>
</protein>
<gene>
    <name evidence="1" type="ORF">VITISV_014283</name>
</gene>
<reference evidence="1" key="1">
    <citation type="journal article" date="2007" name="PLoS ONE">
        <title>The first genome sequence of an elite grapevine cultivar (Pinot noir Vitis vinifera L.): coping with a highly heterozygous genome.</title>
        <authorList>
            <person name="Velasco R."/>
            <person name="Zharkikh A."/>
            <person name="Troggio M."/>
            <person name="Cartwright D.A."/>
            <person name="Cestaro A."/>
            <person name="Pruss D."/>
            <person name="Pindo M."/>
            <person name="FitzGerald L.M."/>
            <person name="Vezzulli S."/>
            <person name="Reid J."/>
            <person name="Malacarne G."/>
            <person name="Iliev D."/>
            <person name="Coppola G."/>
            <person name="Wardell B."/>
            <person name="Micheletti D."/>
            <person name="Macalma T."/>
            <person name="Facci M."/>
            <person name="Mitchell J.T."/>
            <person name="Perazzolli M."/>
            <person name="Eldredge G."/>
            <person name="Gatto P."/>
            <person name="Oyzerski R."/>
            <person name="Moretto M."/>
            <person name="Gutin N."/>
            <person name="Stefanini M."/>
            <person name="Chen Y."/>
            <person name="Segala C."/>
            <person name="Davenport C."/>
            <person name="Dematte L."/>
            <person name="Mraz A."/>
            <person name="Battilana J."/>
            <person name="Stormo K."/>
            <person name="Costa F."/>
            <person name="Tao Q."/>
            <person name="Si-Ammour A."/>
            <person name="Harkins T."/>
            <person name="Lackey A."/>
            <person name="Perbost C."/>
            <person name="Taillon B."/>
            <person name="Stella A."/>
            <person name="Solovyev V."/>
            <person name="Fawcett J.A."/>
            <person name="Sterck L."/>
            <person name="Vandepoele K."/>
            <person name="Grando S.M."/>
            <person name="Toppo S."/>
            <person name="Moser C."/>
            <person name="Lanchbury J."/>
            <person name="Bogden R."/>
            <person name="Skolnick M."/>
            <person name="Sgaramella V."/>
            <person name="Bhatnagar S.K."/>
            <person name="Fontana P."/>
            <person name="Gutin A."/>
            <person name="Van de Peer Y."/>
            <person name="Salamini F."/>
            <person name="Viola R."/>
        </authorList>
    </citation>
    <scope>NUCLEOTIDE SEQUENCE</scope>
</reference>